<protein>
    <submittedName>
        <fullName evidence="5">Alpha-N-acetylglucosaminidase</fullName>
    </submittedName>
</protein>
<evidence type="ECO:0000313" key="5">
    <source>
        <dbReference type="EMBL" id="SCL50622.1"/>
    </source>
</evidence>
<feature type="domain" description="Alpha-N-acetylglucosaminidase N-terminal" evidence="3">
    <location>
        <begin position="37"/>
        <end position="82"/>
    </location>
</feature>
<evidence type="ECO:0000313" key="7">
    <source>
        <dbReference type="Proteomes" id="UP000199343"/>
    </source>
</evidence>
<organism evidence="5 7">
    <name type="scientific">Micromonospora peucetia</name>
    <dbReference type="NCBI Taxonomy" id="47871"/>
    <lineage>
        <taxon>Bacteria</taxon>
        <taxon>Bacillati</taxon>
        <taxon>Actinomycetota</taxon>
        <taxon>Actinomycetes</taxon>
        <taxon>Micromonosporales</taxon>
        <taxon>Micromonosporaceae</taxon>
        <taxon>Micromonospora</taxon>
    </lineage>
</organism>
<dbReference type="PANTHER" id="PTHR12872">
    <property type="entry name" value="ALPHA-N-ACETYLGLUCOSAMINIDASE"/>
    <property type="match status" value="1"/>
</dbReference>
<evidence type="ECO:0000313" key="8">
    <source>
        <dbReference type="Proteomes" id="UP001334804"/>
    </source>
</evidence>
<sequence>MDEVRYLVARVAGTADDVRVERVPAGDDAAVAGYECRDGILTLRGSDPVAAASAFGQYLKAYVGRQVTWEQPRLEPRPERWPDAPPTRLTSPFPVRYYLNAVTSGYSTAFWDWDRWQQEIDWMALHGVTHPLMQVGHEAVLAEMFRRAGLDAARIDAWIGSAAHFPWTWMGNTNSFGGPLPSSWIDRHVELARRILERQRALGMTPVLPMFAGHVPPELADPSAGEIEWQGWLTPILSPDSERFASLTAEFLSIQRELFGTDHHYAVDPFIESVPPSGEPDYLASVGRAVYRAMADSDPEATWVLQGWPFHYQREFWRPERVRAFLSDVPDERLLLLDLWGEHAPMWRRDGMFGRRWVWCAIHNFGGRFALFGDLSGLRRDVDELRRTQPAQLVGIGLAPEAIENNTVFYELATDLAWDVPQLADWLRSFARQRYACGHDDFARAWRILADTLYGPGRTRSIPSPVIARPWSAEAPFAAQRLAGEFVAQDAEPQRQSANIDAENDPTVLGALPGIATAARLLLGRAPEAGVPDQVGRDVVDLVGHVLAQGSRIHIRGMLAAFAERDAAGVLDHFARFRTDLLDLDELAGTRAESRVGRWIDDARAWGGSPAEADVMERDARSLVSVWGHQTSGLHDYSGRHWAGLVRDYYLPRWELWATWLAQSAATAGEPDVEVLRARVVAHEESWRGAIGGCPAAPEGNTLDVAARILDRLGH</sequence>
<dbReference type="AlphaFoldDB" id="A0A1C6U9B6"/>
<feature type="domain" description="Alpha-N-acetylglucosaminidase tim-barrel" evidence="2">
    <location>
        <begin position="96"/>
        <end position="419"/>
    </location>
</feature>
<dbReference type="Proteomes" id="UP001334804">
    <property type="component" value="Chromosome"/>
</dbReference>
<dbReference type="InterPro" id="IPR007781">
    <property type="entry name" value="NAGLU"/>
</dbReference>
<evidence type="ECO:0000313" key="6">
    <source>
        <dbReference type="EMBL" id="WSA33662.1"/>
    </source>
</evidence>
<dbReference type="EMBL" id="FMIC01000002">
    <property type="protein sequence ID" value="SCL50622.1"/>
    <property type="molecule type" value="Genomic_DNA"/>
</dbReference>
<dbReference type="PANTHER" id="PTHR12872:SF1">
    <property type="entry name" value="ALPHA-N-ACETYLGLUCOSAMINIDASE"/>
    <property type="match status" value="1"/>
</dbReference>
<gene>
    <name evidence="5" type="ORF">GA0070608_0723</name>
    <name evidence="6" type="ORF">OIE14_06320</name>
</gene>
<evidence type="ECO:0000259" key="3">
    <source>
        <dbReference type="Pfam" id="PF12971"/>
    </source>
</evidence>
<accession>A0A1C6U9B6</accession>
<dbReference type="GO" id="GO:0005975">
    <property type="term" value="P:carbohydrate metabolic process"/>
    <property type="evidence" value="ECO:0007669"/>
    <property type="project" value="UniProtKB-ARBA"/>
</dbReference>
<dbReference type="InterPro" id="IPR024732">
    <property type="entry name" value="NAGLU_C"/>
</dbReference>
<evidence type="ECO:0000259" key="4">
    <source>
        <dbReference type="Pfam" id="PF12972"/>
    </source>
</evidence>
<evidence type="ECO:0000259" key="2">
    <source>
        <dbReference type="Pfam" id="PF05089"/>
    </source>
</evidence>
<dbReference type="InterPro" id="IPR024733">
    <property type="entry name" value="NAGLU_tim-barrel"/>
</dbReference>
<reference evidence="5 7" key="1">
    <citation type="submission" date="2016-06" db="EMBL/GenBank/DDBJ databases">
        <authorList>
            <person name="Kjaerup R.B."/>
            <person name="Dalgaard T.S."/>
            <person name="Juul-Madsen H.R."/>
        </authorList>
    </citation>
    <scope>NUCLEOTIDE SEQUENCE [LARGE SCALE GENOMIC DNA]</scope>
    <source>
        <strain evidence="5 7">DSM 43363</strain>
    </source>
</reference>
<dbReference type="STRING" id="47871.GA0070608_0723"/>
<dbReference type="Gene3D" id="1.20.120.670">
    <property type="entry name" value="N-acetyl-b-d-glucoasminidase"/>
    <property type="match status" value="1"/>
</dbReference>
<dbReference type="Gene3D" id="3.30.379.10">
    <property type="entry name" value="Chitobiase/beta-hexosaminidase domain 2-like"/>
    <property type="match status" value="1"/>
</dbReference>
<dbReference type="Proteomes" id="UP000199343">
    <property type="component" value="Unassembled WGS sequence"/>
</dbReference>
<evidence type="ECO:0000256" key="1">
    <source>
        <dbReference type="ARBA" id="ARBA00022801"/>
    </source>
</evidence>
<dbReference type="InterPro" id="IPR024240">
    <property type="entry name" value="NAGLU_N"/>
</dbReference>
<proteinExistence type="predicted"/>
<dbReference type="InterPro" id="IPR029018">
    <property type="entry name" value="Hex-like_dom2"/>
</dbReference>
<dbReference type="Gene3D" id="3.20.20.80">
    <property type="entry name" value="Glycosidases"/>
    <property type="match status" value="1"/>
</dbReference>
<dbReference type="RefSeq" id="WP_091621581.1">
    <property type="nucleotide sequence ID" value="NZ_CP109071.1"/>
</dbReference>
<dbReference type="EMBL" id="CP109071">
    <property type="protein sequence ID" value="WSA33662.1"/>
    <property type="molecule type" value="Genomic_DNA"/>
</dbReference>
<dbReference type="OrthoDB" id="9807519at2"/>
<dbReference type="Pfam" id="PF05089">
    <property type="entry name" value="NAGLU"/>
    <property type="match status" value="1"/>
</dbReference>
<keyword evidence="8" id="KW-1185">Reference proteome</keyword>
<dbReference type="Pfam" id="PF12972">
    <property type="entry name" value="NAGLU_C"/>
    <property type="match status" value="1"/>
</dbReference>
<reference evidence="6 8" key="2">
    <citation type="submission" date="2022-10" db="EMBL/GenBank/DDBJ databases">
        <title>The complete genomes of actinobacterial strains from the NBC collection.</title>
        <authorList>
            <person name="Joergensen T.S."/>
            <person name="Alvarez Arevalo M."/>
            <person name="Sterndorff E.B."/>
            <person name="Faurdal D."/>
            <person name="Vuksanovic O."/>
            <person name="Mourched A.-S."/>
            <person name="Charusanti P."/>
            <person name="Shaw S."/>
            <person name="Blin K."/>
            <person name="Weber T."/>
        </authorList>
    </citation>
    <scope>NUCLEOTIDE SEQUENCE [LARGE SCALE GENOMIC DNA]</scope>
    <source>
        <strain evidence="6 8">NBC 01809</strain>
    </source>
</reference>
<feature type="domain" description="Alpha-N-acetylglucosaminidase C-terminal" evidence="4">
    <location>
        <begin position="426"/>
        <end position="711"/>
    </location>
</feature>
<dbReference type="Pfam" id="PF12971">
    <property type="entry name" value="NAGLU_N"/>
    <property type="match status" value="1"/>
</dbReference>
<dbReference type="GO" id="GO:0016787">
    <property type="term" value="F:hydrolase activity"/>
    <property type="evidence" value="ECO:0007669"/>
    <property type="project" value="UniProtKB-KW"/>
</dbReference>
<keyword evidence="1" id="KW-0378">Hydrolase</keyword>
<name>A0A1C6U9B6_9ACTN</name>